<dbReference type="PANTHER" id="PTHR20854">
    <property type="entry name" value="INOSITOL MONOPHOSPHATASE"/>
    <property type="match status" value="1"/>
</dbReference>
<dbReference type="GO" id="GO:0046854">
    <property type="term" value="P:phosphatidylinositol phosphate biosynthetic process"/>
    <property type="evidence" value="ECO:0007669"/>
    <property type="project" value="InterPro"/>
</dbReference>
<evidence type="ECO:0000256" key="3">
    <source>
        <dbReference type="ARBA" id="ARBA00009759"/>
    </source>
</evidence>
<dbReference type="Pfam" id="PF00459">
    <property type="entry name" value="Inositol_P"/>
    <property type="match status" value="1"/>
</dbReference>
<dbReference type="PRINTS" id="PR00377">
    <property type="entry name" value="IMPHPHTASES"/>
</dbReference>
<evidence type="ECO:0000256" key="4">
    <source>
        <dbReference type="ARBA" id="ARBA00022723"/>
    </source>
</evidence>
<evidence type="ECO:0000256" key="8">
    <source>
        <dbReference type="RuleBase" id="RU364068"/>
    </source>
</evidence>
<dbReference type="EC" id="3.1.3.25" evidence="8"/>
<feature type="binding site" evidence="7">
    <location>
        <position position="61"/>
    </location>
    <ligand>
        <name>Mg(2+)</name>
        <dbReference type="ChEBI" id="CHEBI:18420"/>
        <label>1</label>
        <note>catalytic</note>
    </ligand>
</feature>
<dbReference type="PROSITE" id="PS00629">
    <property type="entry name" value="IMP_1"/>
    <property type="match status" value="1"/>
</dbReference>
<dbReference type="CDD" id="cd01639">
    <property type="entry name" value="IMPase"/>
    <property type="match status" value="1"/>
</dbReference>
<dbReference type="Gene3D" id="3.40.190.80">
    <property type="match status" value="1"/>
</dbReference>
<comment type="similarity">
    <text evidence="3 8">Belongs to the inositol monophosphatase superfamily.</text>
</comment>
<dbReference type="GO" id="GO:0007165">
    <property type="term" value="P:signal transduction"/>
    <property type="evidence" value="ECO:0007669"/>
    <property type="project" value="TreeGrafter"/>
</dbReference>
<name>A4GJJ3_9BACT</name>
<evidence type="ECO:0000313" key="9">
    <source>
        <dbReference type="EMBL" id="ABL97288.1"/>
    </source>
</evidence>
<sequence length="237" mass="26387">MDKVKIYEKGPTDFVTQVDTIAENIIISSISEAFPNSAFLCEESGRSGKDNAELLWVIDPIDGTTNFIHGFPYYSISIACYENDILSHGVIYDITRDDEYFASKGKGAYLNQERLRVSKIKSLKNSLLCNSFHSGKIEPELDTLSLIRKLYSHNLTLRRTGSTAIDLAYVAAGRLDAFVGYGMKHWDFAAGVLLVQEAGGYVSNFFGEDCVDNSHHLIAGNKKCVEMILKDVNNSFM</sequence>
<feature type="binding site" evidence="7">
    <location>
        <position position="62"/>
    </location>
    <ligand>
        <name>Mg(2+)</name>
        <dbReference type="ChEBI" id="CHEBI:18420"/>
        <label>1</label>
        <note>catalytic</note>
    </ligand>
</feature>
<dbReference type="InterPro" id="IPR020583">
    <property type="entry name" value="Inositol_monoP_metal-BS"/>
</dbReference>
<evidence type="ECO:0000256" key="6">
    <source>
        <dbReference type="ARBA" id="ARBA00022842"/>
    </source>
</evidence>
<organism evidence="9">
    <name type="scientific">uncultured marine bacterium HF10_05C07</name>
    <dbReference type="NCBI Taxonomy" id="415443"/>
    <lineage>
        <taxon>Bacteria</taxon>
        <taxon>environmental samples</taxon>
    </lineage>
</organism>
<feature type="binding site" evidence="7">
    <location>
        <position position="42"/>
    </location>
    <ligand>
        <name>Mg(2+)</name>
        <dbReference type="ChEBI" id="CHEBI:18420"/>
        <label>1</label>
        <note>catalytic</note>
    </ligand>
</feature>
<feature type="binding site" evidence="7">
    <location>
        <position position="187"/>
    </location>
    <ligand>
        <name>Mg(2+)</name>
        <dbReference type="ChEBI" id="CHEBI:18420"/>
        <label>1</label>
        <note>catalytic</note>
    </ligand>
</feature>
<dbReference type="GO" id="GO:0008934">
    <property type="term" value="F:inositol monophosphate 1-phosphatase activity"/>
    <property type="evidence" value="ECO:0007669"/>
    <property type="project" value="InterPro"/>
</dbReference>
<evidence type="ECO:0000256" key="5">
    <source>
        <dbReference type="ARBA" id="ARBA00022801"/>
    </source>
</evidence>
<comment type="cofactor">
    <cofactor evidence="2 7 8">
        <name>Mg(2+)</name>
        <dbReference type="ChEBI" id="CHEBI:18420"/>
    </cofactor>
</comment>
<dbReference type="FunFam" id="3.30.540.10:FF:000003">
    <property type="entry name" value="Inositol-1-monophosphatase"/>
    <property type="match status" value="1"/>
</dbReference>
<dbReference type="PROSITE" id="PS00630">
    <property type="entry name" value="IMP_2"/>
    <property type="match status" value="1"/>
</dbReference>
<dbReference type="PANTHER" id="PTHR20854:SF4">
    <property type="entry name" value="INOSITOL-1-MONOPHOSPHATASE-RELATED"/>
    <property type="match status" value="1"/>
</dbReference>
<protein>
    <recommendedName>
        <fullName evidence="8">Inositol-1-monophosphatase</fullName>
        <ecNumber evidence="8">3.1.3.25</ecNumber>
    </recommendedName>
</protein>
<accession>A4GJJ3</accession>
<dbReference type="Gene3D" id="3.30.540.10">
    <property type="entry name" value="Fructose-1,6-Bisphosphatase, subunit A, domain 1"/>
    <property type="match status" value="1"/>
</dbReference>
<dbReference type="GO" id="GO:0006020">
    <property type="term" value="P:inositol metabolic process"/>
    <property type="evidence" value="ECO:0007669"/>
    <property type="project" value="TreeGrafter"/>
</dbReference>
<comment type="catalytic activity">
    <reaction evidence="1 8">
        <text>a myo-inositol phosphate + H2O = myo-inositol + phosphate</text>
        <dbReference type="Rhea" id="RHEA:24056"/>
        <dbReference type="ChEBI" id="CHEBI:15377"/>
        <dbReference type="ChEBI" id="CHEBI:17268"/>
        <dbReference type="ChEBI" id="CHEBI:43474"/>
        <dbReference type="ChEBI" id="CHEBI:84139"/>
        <dbReference type="EC" id="3.1.3.25"/>
    </reaction>
</comment>
<keyword evidence="6 7" id="KW-0460">Magnesium</keyword>
<keyword evidence="5 8" id="KW-0378">Hydrolase</keyword>
<dbReference type="EMBL" id="EF107101">
    <property type="protein sequence ID" value="ABL97288.1"/>
    <property type="molecule type" value="Genomic_DNA"/>
</dbReference>
<proteinExistence type="inferred from homology"/>
<dbReference type="InterPro" id="IPR020550">
    <property type="entry name" value="Inositol_monophosphatase_CS"/>
</dbReference>
<evidence type="ECO:0000256" key="7">
    <source>
        <dbReference type="PIRSR" id="PIRSR600760-2"/>
    </source>
</evidence>
<dbReference type="AlphaFoldDB" id="A4GJJ3"/>
<dbReference type="SUPFAM" id="SSF56655">
    <property type="entry name" value="Carbohydrate phosphatase"/>
    <property type="match status" value="1"/>
</dbReference>
<dbReference type="InterPro" id="IPR033942">
    <property type="entry name" value="IMPase"/>
</dbReference>
<dbReference type="GO" id="GO:0046872">
    <property type="term" value="F:metal ion binding"/>
    <property type="evidence" value="ECO:0007669"/>
    <property type="project" value="UniProtKB-KW"/>
</dbReference>
<gene>
    <name evidence="9" type="ORF">ALOHA_HF1005C07.0010</name>
</gene>
<evidence type="ECO:0000256" key="1">
    <source>
        <dbReference type="ARBA" id="ARBA00001033"/>
    </source>
</evidence>
<reference evidence="9" key="1">
    <citation type="journal article" date="2007" name="Environ. Microbiol.">
        <title>Proteorhodopsin photosystem gene clusters exhibit co-evolutionary trends and shared ancestry among diverse marine microbial phyla.</title>
        <authorList>
            <person name="McCarren J."/>
            <person name="Delong E.F."/>
        </authorList>
    </citation>
    <scope>NUCLEOTIDE SEQUENCE</scope>
</reference>
<dbReference type="InterPro" id="IPR000760">
    <property type="entry name" value="Inositol_monophosphatase-like"/>
</dbReference>
<feature type="binding site" evidence="7">
    <location>
        <position position="59"/>
    </location>
    <ligand>
        <name>Mg(2+)</name>
        <dbReference type="ChEBI" id="CHEBI:18420"/>
        <label>1</label>
        <note>catalytic</note>
    </ligand>
</feature>
<evidence type="ECO:0000256" key="2">
    <source>
        <dbReference type="ARBA" id="ARBA00001946"/>
    </source>
</evidence>
<keyword evidence="4 7" id="KW-0479">Metal-binding</keyword>